<dbReference type="EMBL" id="BNBA01000034">
    <property type="protein sequence ID" value="GHH58981.1"/>
    <property type="molecule type" value="Genomic_DNA"/>
</dbReference>
<evidence type="ECO:0000313" key="2">
    <source>
        <dbReference type="EMBL" id="GHH58981.1"/>
    </source>
</evidence>
<dbReference type="RefSeq" id="WP_434029866.1">
    <property type="nucleotide sequence ID" value="NZ_BNBA01000034.1"/>
</dbReference>
<dbReference type="GO" id="GO:0016747">
    <property type="term" value="F:acyltransferase activity, transferring groups other than amino-acyl groups"/>
    <property type="evidence" value="ECO:0007669"/>
    <property type="project" value="InterPro"/>
</dbReference>
<dbReference type="PANTHER" id="PTHR43328:SF1">
    <property type="entry name" value="N-ACETYLTRANSFERASE DOMAIN-CONTAINING PROTEIN"/>
    <property type="match status" value="1"/>
</dbReference>
<dbReference type="InterPro" id="IPR016181">
    <property type="entry name" value="Acyl_CoA_acyltransferase"/>
</dbReference>
<evidence type="ECO:0000259" key="1">
    <source>
        <dbReference type="PROSITE" id="PS51186"/>
    </source>
</evidence>
<dbReference type="SUPFAM" id="SSF55729">
    <property type="entry name" value="Acyl-CoA N-acyltransferases (Nat)"/>
    <property type="match status" value="1"/>
</dbReference>
<dbReference type="Gene3D" id="3.40.630.30">
    <property type="match status" value="1"/>
</dbReference>
<feature type="domain" description="N-acetyltransferase" evidence="1">
    <location>
        <begin position="12"/>
        <end position="171"/>
    </location>
</feature>
<sequence>MYEALRLQGGGFLLRRWQAGDLEALLRHADDPLVVRGLSERFPHPYTRADGEAFLSGRVVDLTQPVLAIEIDGEAGGGIGLRQGSGERAHSAELGYWLGRRHWGKGWMTRVVATYLEWAVPALALARIEAHVLDINPASARVLLKNGFQEEGVRRCAIAKPDGLHDLRVFGRIHPPAVPAPA</sequence>
<dbReference type="AlphaFoldDB" id="A0A919FAI3"/>
<evidence type="ECO:0000313" key="3">
    <source>
        <dbReference type="Proteomes" id="UP000623958"/>
    </source>
</evidence>
<dbReference type="InterPro" id="IPR000182">
    <property type="entry name" value="GNAT_dom"/>
</dbReference>
<reference evidence="2" key="2">
    <citation type="submission" date="2020-09" db="EMBL/GenBank/DDBJ databases">
        <authorList>
            <person name="Sun Q."/>
            <person name="Ohkuma M."/>
        </authorList>
    </citation>
    <scope>NUCLEOTIDE SEQUENCE</scope>
    <source>
        <strain evidence="2">JCM 13306</strain>
    </source>
</reference>
<comment type="caution">
    <text evidence="2">The sequence shown here is derived from an EMBL/GenBank/DDBJ whole genome shotgun (WGS) entry which is preliminary data.</text>
</comment>
<accession>A0A919FAI3</accession>
<keyword evidence="3" id="KW-1185">Reference proteome</keyword>
<dbReference type="Proteomes" id="UP000623958">
    <property type="component" value="Unassembled WGS sequence"/>
</dbReference>
<proteinExistence type="predicted"/>
<dbReference type="Pfam" id="PF13302">
    <property type="entry name" value="Acetyltransf_3"/>
    <property type="match status" value="1"/>
</dbReference>
<organism evidence="2 3">
    <name type="scientific">Xanthomonas boreopolis</name>
    <dbReference type="NCBI Taxonomy" id="86183"/>
    <lineage>
        <taxon>Bacteria</taxon>
        <taxon>Pseudomonadati</taxon>
        <taxon>Pseudomonadota</taxon>
        <taxon>Gammaproteobacteria</taxon>
        <taxon>Lysobacterales</taxon>
        <taxon>Lysobacteraceae</taxon>
        <taxon>Xanthomonas</taxon>
    </lineage>
</organism>
<protein>
    <submittedName>
        <fullName evidence="2">N-acetyltransferase</fullName>
    </submittedName>
</protein>
<reference evidence="2" key="1">
    <citation type="journal article" date="2014" name="Int. J. Syst. Evol. Microbiol.">
        <title>Complete genome sequence of Corynebacterium casei LMG S-19264T (=DSM 44701T), isolated from a smear-ripened cheese.</title>
        <authorList>
            <consortium name="US DOE Joint Genome Institute (JGI-PGF)"/>
            <person name="Walter F."/>
            <person name="Albersmeier A."/>
            <person name="Kalinowski J."/>
            <person name="Ruckert C."/>
        </authorList>
    </citation>
    <scope>NUCLEOTIDE SEQUENCE</scope>
    <source>
        <strain evidence="2">JCM 13306</strain>
    </source>
</reference>
<dbReference type="PROSITE" id="PS51186">
    <property type="entry name" value="GNAT"/>
    <property type="match status" value="1"/>
</dbReference>
<dbReference type="PANTHER" id="PTHR43328">
    <property type="entry name" value="ACETYLTRANSFERASE-RELATED"/>
    <property type="match status" value="1"/>
</dbReference>
<gene>
    <name evidence="2" type="ORF">GCM10009090_32440</name>
</gene>
<name>A0A919FAI3_9XANT</name>